<feature type="domain" description="Fibronectin type-III" evidence="3">
    <location>
        <begin position="1742"/>
        <end position="1858"/>
    </location>
</feature>
<feature type="region of interest" description="Disordered" evidence="2">
    <location>
        <begin position="2033"/>
        <end position="2057"/>
    </location>
</feature>
<gene>
    <name evidence="4" type="ORF">TraAM80_00364</name>
</gene>
<feature type="domain" description="Fibronectin type-III" evidence="3">
    <location>
        <begin position="1096"/>
        <end position="1203"/>
    </location>
</feature>
<feature type="domain" description="Fibronectin type-III" evidence="3">
    <location>
        <begin position="1408"/>
        <end position="1515"/>
    </location>
</feature>
<feature type="domain" description="Fibronectin type-III" evidence="3">
    <location>
        <begin position="3169"/>
        <end position="3266"/>
    </location>
</feature>
<dbReference type="OMA" id="VYETTQP"/>
<dbReference type="PANTHER" id="PTHR46708:SF2">
    <property type="entry name" value="FIBRONECTIN TYPE-III DOMAIN-CONTAINING PROTEIN"/>
    <property type="match status" value="1"/>
</dbReference>
<dbReference type="InterPro" id="IPR036116">
    <property type="entry name" value="FN3_sf"/>
</dbReference>
<feature type="region of interest" description="Disordered" evidence="2">
    <location>
        <begin position="2274"/>
        <end position="2324"/>
    </location>
</feature>
<evidence type="ECO:0000256" key="1">
    <source>
        <dbReference type="ARBA" id="ARBA00022737"/>
    </source>
</evidence>
<comment type="caution">
    <text evidence="4">The sequence shown here is derived from an EMBL/GenBank/DDBJ whole genome shotgun (WGS) entry which is preliminary data.</text>
</comment>
<reference evidence="4 5" key="1">
    <citation type="journal article" date="2018" name="BMC Genomics">
        <title>Genomic comparison of Trypanosoma conorhini and Trypanosoma rangeli to Trypanosoma cruzi strains of high and low virulence.</title>
        <authorList>
            <person name="Bradwell K.R."/>
            <person name="Koparde V.N."/>
            <person name="Matveyev A.V."/>
            <person name="Serrano M.G."/>
            <person name="Alves J.M."/>
            <person name="Parikh H."/>
            <person name="Huang B."/>
            <person name="Lee V."/>
            <person name="Espinosa-Alvarez O."/>
            <person name="Ortiz P.A."/>
            <person name="Costa-Martins A.G."/>
            <person name="Teixeira M.M."/>
            <person name="Buck G.A."/>
        </authorList>
    </citation>
    <scope>NUCLEOTIDE SEQUENCE [LARGE SCALE GENOMIC DNA]</scope>
    <source>
        <strain evidence="4 5">AM80</strain>
    </source>
</reference>
<accession>A0A3R7MWD8</accession>
<dbReference type="Proteomes" id="UP000283634">
    <property type="component" value="Unassembled WGS sequence"/>
</dbReference>
<feature type="domain" description="Fibronectin type-III" evidence="3">
    <location>
        <begin position="1863"/>
        <end position="1977"/>
    </location>
</feature>
<dbReference type="EMBL" id="MKGL01000006">
    <property type="protein sequence ID" value="RNF12353.1"/>
    <property type="molecule type" value="Genomic_DNA"/>
</dbReference>
<feature type="domain" description="Fibronectin type-III" evidence="3">
    <location>
        <begin position="4203"/>
        <end position="4303"/>
    </location>
</feature>
<feature type="region of interest" description="Disordered" evidence="2">
    <location>
        <begin position="1581"/>
        <end position="1656"/>
    </location>
</feature>
<organism evidence="4 5">
    <name type="scientific">Trypanosoma rangeli</name>
    <dbReference type="NCBI Taxonomy" id="5698"/>
    <lineage>
        <taxon>Eukaryota</taxon>
        <taxon>Discoba</taxon>
        <taxon>Euglenozoa</taxon>
        <taxon>Kinetoplastea</taxon>
        <taxon>Metakinetoplastina</taxon>
        <taxon>Trypanosomatida</taxon>
        <taxon>Trypanosomatidae</taxon>
        <taxon>Trypanosoma</taxon>
        <taxon>Herpetosoma</taxon>
    </lineage>
</organism>
<feature type="domain" description="Fibronectin type-III" evidence="3">
    <location>
        <begin position="855"/>
        <end position="956"/>
    </location>
</feature>
<dbReference type="InterPro" id="IPR013783">
    <property type="entry name" value="Ig-like_fold"/>
</dbReference>
<evidence type="ECO:0000313" key="4">
    <source>
        <dbReference type="EMBL" id="RNF12353.1"/>
    </source>
</evidence>
<feature type="region of interest" description="Disordered" evidence="2">
    <location>
        <begin position="4334"/>
        <end position="4408"/>
    </location>
</feature>
<dbReference type="RefSeq" id="XP_029242706.1">
    <property type="nucleotide sequence ID" value="XM_029377446.1"/>
</dbReference>
<feature type="compositionally biased region" description="Basic residues" evidence="2">
    <location>
        <begin position="4349"/>
        <end position="4362"/>
    </location>
</feature>
<dbReference type="SUPFAM" id="SSF49265">
    <property type="entry name" value="Fibronectin type III"/>
    <property type="match status" value="19"/>
</dbReference>
<dbReference type="Pfam" id="PF00041">
    <property type="entry name" value="fn3"/>
    <property type="match status" value="2"/>
</dbReference>
<dbReference type="OrthoDB" id="261433at2759"/>
<protein>
    <recommendedName>
        <fullName evidence="3">Fibronectin type-III domain-containing protein</fullName>
    </recommendedName>
</protein>
<feature type="domain" description="Fibronectin type-III" evidence="3">
    <location>
        <begin position="513"/>
        <end position="616"/>
    </location>
</feature>
<feature type="compositionally biased region" description="Basic and acidic residues" evidence="2">
    <location>
        <begin position="1619"/>
        <end position="1629"/>
    </location>
</feature>
<dbReference type="InterPro" id="IPR050991">
    <property type="entry name" value="ECM_Regulatory_Proteins"/>
</dbReference>
<feature type="compositionally biased region" description="Basic and acidic residues" evidence="2">
    <location>
        <begin position="2033"/>
        <end position="2046"/>
    </location>
</feature>
<feature type="region of interest" description="Disordered" evidence="2">
    <location>
        <begin position="3125"/>
        <end position="3152"/>
    </location>
</feature>
<dbReference type="PANTHER" id="PTHR46708">
    <property type="entry name" value="TENASCIN"/>
    <property type="match status" value="1"/>
</dbReference>
<sequence>MLQEEECNIRCHAVVLRMGEIFGELGFEFDSTHLANDVTAVTKWNLHVDLEGFDGSQTAYFDEELPVEKGHKVVKLRFSRFYIVRVRVYSADALAWSAWSAPVRTATMHAVVAVIKEIGEDHVRVQWNRPLRDTTKIVPERDAEATQNITDISDFELRIIRENDMLQEFCDRFATGVRTYTVRGLKSGTAYIVMMRYRTLINTMKNWTEVGRFYTKPRNVISLVSRGENVVKVSWCLGPTPVDAVGYTVPETTPYRYEVSYEGGDTTMSPVQLPEQQHEYRVEGLSPGTLYTFYVRSFTVEGIWGNRSDPFKVRTADIPELSVAASGETFLSFTWMRAHDEPEESKVEFCLQSLTSRYKQQEVIPVGPRAEDKVIHVGGLTAGTEYSVSIRTFLQGEWGLWTEPQRFRTQSKLTLTFLERGEDFFTLALEEQNRPPSAAHLNIVVMCVGKGDERSVVLDKEIEHTPNEPSFRVGSLQSNTVYEVQCRRWQHDRITGDEGWGEFTAPIQMQTLQHLALHVWDIGEDFAQLVWRRGLSDTAPSNSLTEQPVPDLKYEVVVGCVDTGDDSIVHRQVLQANYTITNLRPATTYIVSVRACNELDQWGLWSQVRLRTLASVATSVHEIGEDFVRLMWQRENIDDEEDVRNSGNKSEDNLLEGTSRVVDSVASADMFVSRYAVFVCSHEDGESIPSTLSGYCIGGNSEVACYEIVTSEHTSLRMNELLPDREYVAVVRASTATGKWGLWSSPLRFRTNPQFRIPVNNLTIGENYVNLVWSRDAHPVVDKDVFLGDLSVTGQQLRIHGVDTPYSKDHALPADMRELKIYGLSPAKAYTIQIRVCGKGGDWGRWSPPVHILTRGTILTRAVEVAEDYIIITWERRKVANPKNYPTGRGIVTSYHLRVYNSAGIHSEVFLGDGDSPYRISNMTPDTYYCVEMKANYNDEEWGLWSTPMWCLTMKTLEIKTKLISEEFCCIVIRRPFQQKRLPEDDGNRTGDDRIVAFGQFRPNLMLCVTSPILNPTPHISTGTMRPRIQNSSLPPDASDHRLIYQAEILCASDDTDHTIPNLRSNMVYSVSVRSKLVNGEWGIWSQPSLLFATVPSTQVEFTDIGEKFVKVDWKRSRQRIPPQLKDPDAVKCGLGTISASRVKVREIGGSFQQTYELNNSLTTLRMDGLSPASTYAVSVQTYNDNYEWGVWSDEAKVRTIPGMDIAVQHISEDAVWVAWGRKLDVSNFVNYDTALNVDVVPSAYEISIIGGGQFKYTKEMNTNTLFFRGLQPDTVYDFQVRAQSFGNQEWGLWSTQPFRTKPRLRVTFGNVGEHFAIVEWRRHLPSSIGERDVNTVVESEDVVRQFRLKVERAGSKVPYVYDLSPYISSFCLKDLRPSSEYRVWLCAKGFEGVWGFWNEEARVRTLPKLELDVTAIGEDYVTVSWKRGKWVGETVGHTEASVQEMEGAVSGYRVRVLDEEGTEVVSRFVGFRETSCTLSPLKLSSAHSVEVAAKDTYDEWGLWSDAKRFLTLEAVDLRILRVGEAFAEVEWGRRRDLLRRRRDRRGAVRRRNSLLPLGDDVFARTVDTYTAEVAHSEGVGVSLDDDSDAEREASGAGLGCGASNGSPRDPNVPYSGEAHVDEEGHDSYEGGSGNEVEAREEEEEEEEEEEYEEEEDYYYDDALLHGDNGVLQWHLRVQGQRVFAGQPGAEDVAELYVPADELQRVISSLLPYAVYSVSVRGQDKGGAWGHWSQPRKLMTYPLLALTADSVTETFIYVSWSRPPAKQTLPEGFICFPPMTDIHNYQVHIEPLATEPPFDEQDEPLVNGARVYETSQPSLRLFNLAPGVRYRVVVREQMIDAQGDFVPDTWGCFSAIQVVETINPMRVVPIEIGEDYCLVGWHRMQRVADMASDISLVTGLGKVTAYEMRAVRLDEKAKQKYHGPLALDTIVSLESSETSYHLGNLVSNTIYALSVRAQTEGYWGPWSATTKFVSQSRLQVKVRAVYEDVFVVSWRRPLPDWALSRADYASPGGVARSPFPRRKTDMEVVEKDAVERETQDDCKNNRSDSNSNTGSLLEKSGDDFDSVLICDYSVDRYELYVEGVTCDLHQCLTLPKEKMSARITGLEHNQIYSVCIRSQSEKQHWSMLSRRESLLTLTPMCVELSHYTETMVLLRWFRAPQDIMEYDALLQSRRAEEERRCDERERQDLFELKRRAQEMEESAERKYLSDHLAMRREHNAARRMDAVHHLQAENVALGDAEVTGYQLKFMGEVGGCMPSIPGLHRMLLQQRMPHLARRRQPENTKKVPSKQRQQISPDANADRIASDAGTGGGRVSPATTGDEGLAREEASLIDVHLGSHVMSLTVKDLAPCASFAVQLRARNAAGDWCPWSRRESFTTLKPIELHQNRFGEHYINLYWHRLSAAFMQKMEDDEAQLQELNKGFSHMSPKDLEDKKRELPESEYDALLEGLKGWRDLKRYVANVRSQLSRGLGEVMVHEATPVKGYQLRIIHESGTFLDYYINGATCGNSTKSNSHDANDDVTTETATSATIDTTSSIHCAYTVTGLVSNTMYIALLCADYGFAWGPWTPPLRFMTQNLIQLSITYISEVFVDVEWYRAPNKTLPPDDQNTVVTSDVVSSEARVCQVRITWEDEENDGKVMEEYRTIRSFNVFRIDKLRTDTKYTFALREWDAEGDWGLWCAPRTCVTLPGMQTTVKELGEDWAEITWCRKERCVDYDDDIDVLQYDLEKVSYYLRVQELPETDAEGEAHVIPSEEMREGSADVVLLDEMEDIFATTQIMHGVLPRQEYPVEFVGERYGLQYLLRRFDKDTMSFRLENLHPDRFYNVQVMCETPEERLGAWSSDRHFITMSKIKLLTQSIDEQYVDLSWQRLPPREHPLLNMSEVFTGHYTTSAYVLEVKGADGFYICEQLQGHLNNSYHLKGLTLNTVYSARVYSINDEGVQSLWSEMLHVATLDRVKVQPTEISEQSIMLEWGREEQRPTCAETGDEYDPTICVGSRESGNYILRVYQAGDSSRNLLLEKSFPGSVCNFLLVSLTPNTPYVVSVRAANLLGEWGMWSEERCVYTMKLICAEIAAVGEDYIRFSWTREEPDELQIGGDGQNSPRQFKNDGNDVSVVELGEEEATVAAGDANENSTPRERRVSETVEGVTGSNTSHLLLEANAEDGFQHPQPTRNVIRKKYPLMDRPERKTAVYQSAKTRIEMYAVSVRGSEGGEDYTIEVPGDATSFTVPSLRPDTRYSLAVSARYSSGEWGVSSAYVTSGTLNLITVELRGLGEDYLTATWKRLPITYDASTVSFGRSEDTVFYELAVHDFTDVSFGEEDAEELPPRLWSTVFVPAKMRSCTVRDLLSHHRYRVCVRRWYKPLEAFVNDASVEIPRTDEEQVLEGIQRNHGSPGTWGECLYDVTLRDMVCTMEDSAEEFFVVRWERDPRAQALPVRNPFAQMPVQGYHLRIDEVAPDGAVLDASADPVHIDQSLDAHETSYTAQNLRPDSLYRIDVRCRVDNNWGHWSRNLFVRTLPKLVIDTVNIGEDYAFFSWQRPRRNLLLPDGTEVFCGSGDNIDRFHLEVVGHGHRFHVSKKFKVTRNTYRVKHLESNNVYSVVVRSCDASRDVWSLWSDRVFFATLKPMQLTVGPAAEQFALVEWKREEQTPEEYTEMVGEGGGVVQLGNPEVIAYHLCVFSNQHTPSVAAVDKQFPKDVTRYCFGSLKADTPYVAILRSCNKESRWGLWSKEGCFRTQRILSLCAETVGENCVRVKWERAEVDCSDDGRSAGTKAEPIVYQLLLKTGSETIERLVHHSECGVTEDDFKLPTYVVEGLTPATNYLMALQPGYEENRWGLWTPSISFKTRPPISITATTIGSNRLVLALGRNPEIPLREEGLVEGGNESPERVVPLESVVSYQLVLFKLIEQHTEPERERGSDTNVFASLFPSSTGAPPSAIAASAHDNSTPADLAARNPEISGAMDAERAAVASRTAHVVAADQTADVPVAVADADARTNDTDDGSPVVKDRVAGVVIEDDVSPHEWRERGSLSRSALMFLPAKKENAVLEREFEVNKEDPTNTICELEELESSVSYKVRARALDENGMWGAWTELTVETVPFPPHSVALHRINAQFCMLQWEAPDNHHLYRYVVEQTCPASETRGKAKGGAEWRVADVVEETFCRVRFIVPPNKMRCRVKAARVGEGHDFSEFCEPVKLSSGVPPEPVTNLCVTAIARNFITVEWAQSRSEIAGTLRQARTLTYRVYLAVRDKPPILVTTVPQTTSYTLEDLVPSTAYTIQVVVENADGMSYNNPMVSAVTRSEQDETVLRQEEGQPPLGTIVEPLSPIRCTALPEIPSARPTLAPRPPSRSKRAKSRGRSTTRKASLSPNDNRGALQALPHTGSASNPMGSSAKRGTRDRLPSIRRTH</sequence>
<dbReference type="CDD" id="cd00063">
    <property type="entry name" value="FN3"/>
    <property type="match status" value="12"/>
</dbReference>
<dbReference type="InterPro" id="IPR003961">
    <property type="entry name" value="FN3_dom"/>
</dbReference>
<keyword evidence="5" id="KW-1185">Reference proteome</keyword>
<keyword evidence="1" id="KW-0677">Repeat</keyword>
<feature type="domain" description="Fibronectin type-III" evidence="3">
    <location>
        <begin position="3625"/>
        <end position="3739"/>
    </location>
</feature>
<feature type="compositionally biased region" description="Acidic residues" evidence="2">
    <location>
        <begin position="1639"/>
        <end position="1656"/>
    </location>
</feature>
<dbReference type="PROSITE" id="PS50853">
    <property type="entry name" value="FN3"/>
    <property type="match status" value="12"/>
</dbReference>
<dbReference type="GeneID" id="40324297"/>
<feature type="domain" description="Fibronectin type-III" evidence="3">
    <location>
        <begin position="216"/>
        <end position="318"/>
    </location>
</feature>
<proteinExistence type="predicted"/>
<feature type="domain" description="Fibronectin type-III" evidence="3">
    <location>
        <begin position="3406"/>
        <end position="3520"/>
    </location>
</feature>
<name>A0A3R7MWD8_TRYRA</name>
<evidence type="ECO:0000259" key="3">
    <source>
        <dbReference type="PROSITE" id="PS50853"/>
    </source>
</evidence>
<evidence type="ECO:0000313" key="5">
    <source>
        <dbReference type="Proteomes" id="UP000283634"/>
    </source>
</evidence>
<feature type="domain" description="Fibronectin type-III" evidence="3">
    <location>
        <begin position="2956"/>
        <end position="3069"/>
    </location>
</feature>
<dbReference type="SMART" id="SM00060">
    <property type="entry name" value="FN3"/>
    <property type="match status" value="31"/>
</dbReference>
<dbReference type="Gene3D" id="2.60.40.10">
    <property type="entry name" value="Immunoglobulins"/>
    <property type="match status" value="16"/>
</dbReference>
<evidence type="ECO:0000256" key="2">
    <source>
        <dbReference type="SAM" id="MobiDB-lite"/>
    </source>
</evidence>